<evidence type="ECO:0000256" key="3">
    <source>
        <dbReference type="ARBA" id="ARBA00022692"/>
    </source>
</evidence>
<dbReference type="GO" id="GO:0044341">
    <property type="term" value="P:sodium-dependent phosphate transport"/>
    <property type="evidence" value="ECO:0007669"/>
    <property type="project" value="InterPro"/>
</dbReference>
<feature type="transmembrane region" description="Helical" evidence="6">
    <location>
        <begin position="45"/>
        <end position="73"/>
    </location>
</feature>
<feature type="transmembrane region" description="Helical" evidence="6">
    <location>
        <begin position="238"/>
        <end position="258"/>
    </location>
</feature>
<dbReference type="RefSeq" id="WP_164730869.1">
    <property type="nucleotide sequence ID" value="NZ_CP016379.1"/>
</dbReference>
<dbReference type="Pfam" id="PF02690">
    <property type="entry name" value="Na_Pi_cotrans"/>
    <property type="match status" value="2"/>
</dbReference>
<comment type="subcellular location">
    <subcellularLocation>
        <location evidence="1">Cell membrane</location>
        <topology evidence="1">Multi-pass membrane protein</topology>
    </subcellularLocation>
</comment>
<protein>
    <recommendedName>
        <fullName evidence="9">Na/Pi cotransporter</fullName>
    </recommendedName>
</protein>
<dbReference type="GO" id="GO:0005436">
    <property type="term" value="F:sodium:phosphate symporter activity"/>
    <property type="evidence" value="ECO:0007669"/>
    <property type="project" value="InterPro"/>
</dbReference>
<feature type="transmembrane region" description="Helical" evidence="6">
    <location>
        <begin position="279"/>
        <end position="298"/>
    </location>
</feature>
<dbReference type="InterPro" id="IPR003841">
    <property type="entry name" value="Na/Pi_transpt"/>
</dbReference>
<name>A0A3Q9HP46_9FIRM</name>
<dbReference type="GO" id="GO:0005886">
    <property type="term" value="C:plasma membrane"/>
    <property type="evidence" value="ECO:0007669"/>
    <property type="project" value="UniProtKB-SubCell"/>
</dbReference>
<evidence type="ECO:0000256" key="5">
    <source>
        <dbReference type="ARBA" id="ARBA00023136"/>
    </source>
</evidence>
<evidence type="ECO:0000256" key="2">
    <source>
        <dbReference type="ARBA" id="ARBA00022475"/>
    </source>
</evidence>
<keyword evidence="3 6" id="KW-0812">Transmembrane</keyword>
<reference evidence="7 8" key="1">
    <citation type="submission" date="2016-07" db="EMBL/GenBank/DDBJ databases">
        <title>Genome and transcriptome analysis of iron-reducing fermentative bacteria Anoxybacter fermentans.</title>
        <authorList>
            <person name="Zeng X."/>
            <person name="Shao Z."/>
        </authorList>
    </citation>
    <scope>NUCLEOTIDE SEQUENCE [LARGE SCALE GENOMIC DNA]</scope>
    <source>
        <strain evidence="7 8">DY22613</strain>
    </source>
</reference>
<keyword evidence="8" id="KW-1185">Reference proteome</keyword>
<sequence length="308" mass="33561">MLKVILFVFIGLVVFFQGLHMAEKGLKKGAGTRLKRILEIFTSNLINSIITGTIVTAIIQSSSAVSVMVIGFVSGGVMTLYQGMGVIIGANIGTTMTIHILSLKMNHLEWILCLLGLLLMAYGWVKKVSRTWYSGLISFGFGLIFLGLNLLQVGLSPLQYHPMFLRWLMRFSTQPLLGIVSGLSFTALIQSSSATSGIVLTLARQGMLALKGAIGVILGSNIGTCITAVLAALKTNRFARRIACFHVIFNCFGVLLFIPMLNRFTKLITFLASEPGKQVAIAHTLFNLITAVIILPFIKPLEQLLRDL</sequence>
<keyword evidence="2" id="KW-1003">Cell membrane</keyword>
<evidence type="ECO:0008006" key="9">
    <source>
        <dbReference type="Google" id="ProtNLM"/>
    </source>
</evidence>
<feature type="transmembrane region" description="Helical" evidence="6">
    <location>
        <begin position="132"/>
        <end position="155"/>
    </location>
</feature>
<accession>A0A3Q9HP46</accession>
<dbReference type="AlphaFoldDB" id="A0A3Q9HP46"/>
<dbReference type="NCBIfam" id="NF037997">
    <property type="entry name" value="Na_Pi_symport"/>
    <property type="match status" value="1"/>
</dbReference>
<dbReference type="PANTHER" id="PTHR10010:SF46">
    <property type="entry name" value="SODIUM-DEPENDENT PHOSPHATE TRANSPORT PROTEIN 2B"/>
    <property type="match status" value="1"/>
</dbReference>
<dbReference type="Proteomes" id="UP000267250">
    <property type="component" value="Chromosome"/>
</dbReference>
<evidence type="ECO:0000313" key="8">
    <source>
        <dbReference type="Proteomes" id="UP000267250"/>
    </source>
</evidence>
<dbReference type="EMBL" id="CP016379">
    <property type="protein sequence ID" value="AZR72430.1"/>
    <property type="molecule type" value="Genomic_DNA"/>
</dbReference>
<gene>
    <name evidence="7" type="ORF">BBF96_02880</name>
</gene>
<evidence type="ECO:0000313" key="7">
    <source>
        <dbReference type="EMBL" id="AZR72430.1"/>
    </source>
</evidence>
<keyword evidence="4 6" id="KW-1133">Transmembrane helix</keyword>
<dbReference type="NCBIfam" id="TIGR00704">
    <property type="entry name" value="NaPi_cotrn_rel"/>
    <property type="match status" value="1"/>
</dbReference>
<keyword evidence="5 6" id="KW-0472">Membrane</keyword>
<evidence type="ECO:0000256" key="4">
    <source>
        <dbReference type="ARBA" id="ARBA00022989"/>
    </source>
</evidence>
<evidence type="ECO:0000256" key="1">
    <source>
        <dbReference type="ARBA" id="ARBA00004651"/>
    </source>
</evidence>
<dbReference type="KEGG" id="aft:BBF96_02880"/>
<feature type="transmembrane region" description="Helical" evidence="6">
    <location>
        <begin position="107"/>
        <end position="125"/>
    </location>
</feature>
<evidence type="ECO:0000256" key="6">
    <source>
        <dbReference type="SAM" id="Phobius"/>
    </source>
</evidence>
<dbReference type="InterPro" id="IPR004633">
    <property type="entry name" value="NaPi_cotrn-rel/YqeW-like"/>
</dbReference>
<proteinExistence type="predicted"/>
<organism evidence="7 8">
    <name type="scientific">Anoxybacter fermentans</name>
    <dbReference type="NCBI Taxonomy" id="1323375"/>
    <lineage>
        <taxon>Bacteria</taxon>
        <taxon>Bacillati</taxon>
        <taxon>Bacillota</taxon>
        <taxon>Clostridia</taxon>
        <taxon>Halanaerobiales</taxon>
        <taxon>Anoxybacter</taxon>
    </lineage>
</organism>
<feature type="transmembrane region" description="Helical" evidence="6">
    <location>
        <begin position="212"/>
        <end position="232"/>
    </location>
</feature>
<dbReference type="PANTHER" id="PTHR10010">
    <property type="entry name" value="SOLUTE CARRIER FAMILY 34 SODIUM PHOSPHATE , MEMBER 2-RELATED"/>
    <property type="match status" value="1"/>
</dbReference>